<dbReference type="Proteomes" id="UP001237448">
    <property type="component" value="Unassembled WGS sequence"/>
</dbReference>
<name>A0ABU0FD29_9HYPH</name>
<dbReference type="EMBL" id="JAUSVK010000001">
    <property type="protein sequence ID" value="MDQ0392512.1"/>
    <property type="molecule type" value="Genomic_DNA"/>
</dbReference>
<accession>A0ABU0FD29</accession>
<reference evidence="1 2" key="1">
    <citation type="submission" date="2023-07" db="EMBL/GenBank/DDBJ databases">
        <title>Genomic Encyclopedia of Type Strains, Phase IV (KMG-IV): sequencing the most valuable type-strain genomes for metagenomic binning, comparative biology and taxonomic classification.</title>
        <authorList>
            <person name="Goeker M."/>
        </authorList>
    </citation>
    <scope>NUCLEOTIDE SEQUENCE [LARGE SCALE GENOMIC DNA]</scope>
    <source>
        <strain evidence="1 2">DSM 5896</strain>
    </source>
</reference>
<dbReference type="CDD" id="cd00586">
    <property type="entry name" value="4HBT"/>
    <property type="match status" value="1"/>
</dbReference>
<evidence type="ECO:0000313" key="2">
    <source>
        <dbReference type="Proteomes" id="UP001237448"/>
    </source>
</evidence>
<proteinExistence type="predicted"/>
<keyword evidence="1" id="KW-0378">Hydrolase</keyword>
<sequence>MHLLDETVRPEWIDYNGHLYDGYYAVIFARAVDVFVERIGLTAEVRQATRHTVYTLETHVRFLREVKLGAPLAVACQVLEVDAKRVRVFLSMRDTSRDVLAATSEQLLMSIDQGGEAPKSAPWLAESGTILAALAREDAGLPLPEGAGRSIAIKR</sequence>
<dbReference type="EC" id="3.1.2.-" evidence="1"/>
<dbReference type="SUPFAM" id="SSF54637">
    <property type="entry name" value="Thioesterase/thiol ester dehydrase-isomerase"/>
    <property type="match status" value="1"/>
</dbReference>
<dbReference type="Gene3D" id="3.10.129.10">
    <property type="entry name" value="Hotdog Thioesterase"/>
    <property type="match status" value="1"/>
</dbReference>
<evidence type="ECO:0000313" key="1">
    <source>
        <dbReference type="EMBL" id="MDQ0392512.1"/>
    </source>
</evidence>
<comment type="caution">
    <text evidence="1">The sequence shown here is derived from an EMBL/GenBank/DDBJ whole genome shotgun (WGS) entry which is preliminary data.</text>
</comment>
<dbReference type="RefSeq" id="WP_307426512.1">
    <property type="nucleotide sequence ID" value="NZ_JAUSVK010000001.1"/>
</dbReference>
<dbReference type="GO" id="GO:0016787">
    <property type="term" value="F:hydrolase activity"/>
    <property type="evidence" value="ECO:0007669"/>
    <property type="project" value="UniProtKB-KW"/>
</dbReference>
<keyword evidence="2" id="KW-1185">Reference proteome</keyword>
<protein>
    <submittedName>
        <fullName evidence="1">Acyl-CoA thioester hydrolase</fullName>
        <ecNumber evidence="1">3.1.2.-</ecNumber>
    </submittedName>
</protein>
<dbReference type="Pfam" id="PF13279">
    <property type="entry name" value="4HBT_2"/>
    <property type="match status" value="1"/>
</dbReference>
<dbReference type="InterPro" id="IPR029069">
    <property type="entry name" value="HotDog_dom_sf"/>
</dbReference>
<gene>
    <name evidence="1" type="ORF">J3R73_002304</name>
</gene>
<organism evidence="1 2">
    <name type="scientific">Labrys monachus</name>
    <dbReference type="NCBI Taxonomy" id="217067"/>
    <lineage>
        <taxon>Bacteria</taxon>
        <taxon>Pseudomonadati</taxon>
        <taxon>Pseudomonadota</taxon>
        <taxon>Alphaproteobacteria</taxon>
        <taxon>Hyphomicrobiales</taxon>
        <taxon>Xanthobacteraceae</taxon>
        <taxon>Labrys</taxon>
    </lineage>
</organism>